<organism evidence="1 2">
    <name type="scientific">Candidatus Argoarchaeum ethanivorans</name>
    <dbReference type="NCBI Taxonomy" id="2608793"/>
    <lineage>
        <taxon>Archaea</taxon>
        <taxon>Methanobacteriati</taxon>
        <taxon>Methanobacteriota</taxon>
        <taxon>Stenosarchaea group</taxon>
        <taxon>Methanomicrobia</taxon>
        <taxon>Methanosarcinales</taxon>
        <taxon>Methanosarcinales incertae sedis</taxon>
        <taxon>GOM Arc I cluster</taxon>
        <taxon>Candidatus Argoarchaeum</taxon>
    </lineage>
</organism>
<dbReference type="EMBL" id="RPGO01000035">
    <property type="protein sequence ID" value="RZB28806.1"/>
    <property type="molecule type" value="Genomic_DNA"/>
</dbReference>
<sequence>MAHAVTWCLSVIKPLVNSISLILFDRGFYSKELMLTFSKAIYPYLIFVPKNSKIRKEPAQTEETEKKTV</sequence>
<name>A0A8B3RYT6_9EURY</name>
<evidence type="ECO:0008006" key="3">
    <source>
        <dbReference type="Google" id="ProtNLM"/>
    </source>
</evidence>
<dbReference type="AlphaFoldDB" id="A0A8B3RYT6"/>
<gene>
    <name evidence="1" type="ORF">AEth_01808</name>
</gene>
<proteinExistence type="predicted"/>
<reference evidence="2" key="1">
    <citation type="submission" date="2019-01" db="EMBL/GenBank/DDBJ databases">
        <title>Anaerobic oxidation of ethane by archaea from a marine hydrocarbon seep.</title>
        <authorList>
            <person name="Musat F."/>
        </authorList>
    </citation>
    <scope>NUCLEOTIDE SEQUENCE [LARGE SCALE GENOMIC DNA]</scope>
</reference>
<protein>
    <recommendedName>
        <fullName evidence="3">Transposase IS4-like domain-containing protein</fullName>
    </recommendedName>
</protein>
<dbReference type="Proteomes" id="UP000291831">
    <property type="component" value="Unassembled WGS sequence"/>
</dbReference>
<accession>A0A8B3RYT6</accession>
<evidence type="ECO:0000313" key="1">
    <source>
        <dbReference type="EMBL" id="RZB28806.1"/>
    </source>
</evidence>
<comment type="caution">
    <text evidence="1">The sequence shown here is derived from an EMBL/GenBank/DDBJ whole genome shotgun (WGS) entry which is preliminary data.</text>
</comment>
<evidence type="ECO:0000313" key="2">
    <source>
        <dbReference type="Proteomes" id="UP000291831"/>
    </source>
</evidence>